<reference evidence="1 2" key="1">
    <citation type="submission" date="2014-04" db="EMBL/GenBank/DDBJ databases">
        <title>Evolutionary Origins and Diversification of the Mycorrhizal Mutualists.</title>
        <authorList>
            <consortium name="DOE Joint Genome Institute"/>
            <consortium name="Mycorrhizal Genomics Consortium"/>
            <person name="Kohler A."/>
            <person name="Kuo A."/>
            <person name="Nagy L.G."/>
            <person name="Floudas D."/>
            <person name="Copeland A."/>
            <person name="Barry K.W."/>
            <person name="Cichocki N."/>
            <person name="Veneault-Fourrey C."/>
            <person name="LaButti K."/>
            <person name="Lindquist E.A."/>
            <person name="Lipzen A."/>
            <person name="Lundell T."/>
            <person name="Morin E."/>
            <person name="Murat C."/>
            <person name="Riley R."/>
            <person name="Ohm R."/>
            <person name="Sun H."/>
            <person name="Tunlid A."/>
            <person name="Henrissat B."/>
            <person name="Grigoriev I.V."/>
            <person name="Hibbett D.S."/>
            <person name="Martin F."/>
        </authorList>
    </citation>
    <scope>NUCLEOTIDE SEQUENCE [LARGE SCALE GENOMIC DNA]</scope>
    <source>
        <strain evidence="1 2">MD-312</strain>
    </source>
</reference>
<protein>
    <submittedName>
        <fullName evidence="1">Uncharacterized protein</fullName>
    </submittedName>
</protein>
<evidence type="ECO:0000313" key="1">
    <source>
        <dbReference type="EMBL" id="KIJ63941.1"/>
    </source>
</evidence>
<keyword evidence="2" id="KW-1185">Reference proteome</keyword>
<name>A0A0C9WEH5_9AGAM</name>
<gene>
    <name evidence="1" type="ORF">HYDPIDRAFT_112428</name>
</gene>
<sequence length="51" mass="5708">MGYFCALISRIEVMHFEGGPSFSKKPYSSMSVLISQVFIKDPGPPFPLTLR</sequence>
<accession>A0A0C9WEH5</accession>
<dbReference type="EMBL" id="KN839848">
    <property type="protein sequence ID" value="KIJ63941.1"/>
    <property type="molecule type" value="Genomic_DNA"/>
</dbReference>
<dbReference type="AlphaFoldDB" id="A0A0C9WEH5"/>
<evidence type="ECO:0000313" key="2">
    <source>
        <dbReference type="Proteomes" id="UP000053820"/>
    </source>
</evidence>
<dbReference type="HOGENOM" id="CLU_3106654_0_0_1"/>
<proteinExistence type="predicted"/>
<dbReference type="Proteomes" id="UP000053820">
    <property type="component" value="Unassembled WGS sequence"/>
</dbReference>
<organism evidence="1 2">
    <name type="scientific">Hydnomerulius pinastri MD-312</name>
    <dbReference type="NCBI Taxonomy" id="994086"/>
    <lineage>
        <taxon>Eukaryota</taxon>
        <taxon>Fungi</taxon>
        <taxon>Dikarya</taxon>
        <taxon>Basidiomycota</taxon>
        <taxon>Agaricomycotina</taxon>
        <taxon>Agaricomycetes</taxon>
        <taxon>Agaricomycetidae</taxon>
        <taxon>Boletales</taxon>
        <taxon>Boletales incertae sedis</taxon>
        <taxon>Leucogyrophana</taxon>
    </lineage>
</organism>